<keyword evidence="3" id="KW-0862">Zinc</keyword>
<dbReference type="InterPro" id="IPR058625">
    <property type="entry name" value="MdtA-like_BSH"/>
</dbReference>
<feature type="chain" id="PRO_5004663841" evidence="6">
    <location>
        <begin position="26"/>
        <end position="419"/>
    </location>
</feature>
<dbReference type="Pfam" id="PF25954">
    <property type="entry name" value="Beta-barrel_RND_2"/>
    <property type="match status" value="1"/>
</dbReference>
<evidence type="ECO:0000313" key="11">
    <source>
        <dbReference type="Proteomes" id="UP000017396"/>
    </source>
</evidence>
<dbReference type="InterPro" id="IPR058649">
    <property type="entry name" value="CzcB_C"/>
</dbReference>
<dbReference type="HOGENOM" id="CLU_018816_13_3_3"/>
<dbReference type="STRING" id="1183438.GKIL_2034"/>
<dbReference type="FunFam" id="2.40.420.20:FF:000006">
    <property type="entry name" value="RND family efflux transporter MFP subunit"/>
    <property type="match status" value="1"/>
</dbReference>
<dbReference type="InterPro" id="IPR058792">
    <property type="entry name" value="Beta-barrel_RND_2"/>
</dbReference>
<dbReference type="PANTHER" id="PTHR30097">
    <property type="entry name" value="CATION EFFLUX SYSTEM PROTEIN CUSB"/>
    <property type="match status" value="1"/>
</dbReference>
<dbReference type="KEGG" id="glj:GKIL_2034"/>
<organism evidence="10 11">
    <name type="scientific">Gloeobacter kilaueensis (strain ATCC BAA-2537 / CCAP 1431/1 / ULC 316 / JS1)</name>
    <dbReference type="NCBI Taxonomy" id="1183438"/>
    <lineage>
        <taxon>Bacteria</taxon>
        <taxon>Bacillati</taxon>
        <taxon>Cyanobacteriota</taxon>
        <taxon>Cyanophyceae</taxon>
        <taxon>Gloeobacterales</taxon>
        <taxon>Gloeobacteraceae</taxon>
        <taxon>Gloeobacter</taxon>
    </lineage>
</organism>
<dbReference type="eggNOG" id="COG0845">
    <property type="taxonomic scope" value="Bacteria"/>
</dbReference>
<sequence>MRNRFASKLGFLPLLVLLVACSAPATQVPIGETARAAREPSVVALTPEMVERAGVRTATVRRRPLLGTETYSATVEPTRTGAAVVASLVNGTVTRLLVDLGQSVRQGQALLEMVSPEAGQAKAEYRSALARLEQAKTRSNLAQTQVDLAGAAVQREKLLVAKGISALQSQQEAEARLAGIRADRATARSDVGVAQAAAAAAASRLRAFGLGAGQLRQIAQGEDLDPRLFVVSPIAGRVIALQAQLGQAVALTAPLMTVGDLDRVYVQLLVPQARLAELNPGDLVRFMSEVAPGRTFVGRVLRQAQSLDPTTRNAEVRVEIANPGSVLKPGTLVQATVRTRLAGDAIVLPATALQQVKGKDVVFVKIGPNTFRARPVAVGQKTAEAAQILRGVAAGESVVTNGSFSIKAELLKASLQEEE</sequence>
<dbReference type="GO" id="GO:0060003">
    <property type="term" value="P:copper ion export"/>
    <property type="evidence" value="ECO:0007669"/>
    <property type="project" value="TreeGrafter"/>
</dbReference>
<dbReference type="InterPro" id="IPR051909">
    <property type="entry name" value="MFP_Cation_Efflux"/>
</dbReference>
<dbReference type="SUPFAM" id="SSF111369">
    <property type="entry name" value="HlyD-like secretion proteins"/>
    <property type="match status" value="1"/>
</dbReference>
<dbReference type="OrthoDB" id="9810430at2"/>
<dbReference type="Gene3D" id="2.40.50.100">
    <property type="match status" value="1"/>
</dbReference>
<evidence type="ECO:0000256" key="6">
    <source>
        <dbReference type="SAM" id="SignalP"/>
    </source>
</evidence>
<name>U5QKS6_GLOK1</name>
<dbReference type="Pfam" id="PF25917">
    <property type="entry name" value="BSH_RND"/>
    <property type="match status" value="1"/>
</dbReference>
<comment type="similarity">
    <text evidence="1">Belongs to the membrane fusion protein (MFP) (TC 8.A.1) family.</text>
</comment>
<dbReference type="AlphaFoldDB" id="U5QKS6"/>
<gene>
    <name evidence="10" type="ORF">GKIL_2034</name>
</gene>
<evidence type="ECO:0000256" key="4">
    <source>
        <dbReference type="ARBA" id="ARBA00043263"/>
    </source>
</evidence>
<dbReference type="Proteomes" id="UP000017396">
    <property type="component" value="Chromosome"/>
</dbReference>
<dbReference type="Gene3D" id="2.40.420.20">
    <property type="match status" value="1"/>
</dbReference>
<protein>
    <submittedName>
        <fullName evidence="10">RND family efflux transporter MFP subunit</fullName>
    </submittedName>
</protein>
<dbReference type="PROSITE" id="PS51257">
    <property type="entry name" value="PROKAR_LIPOPROTEIN"/>
    <property type="match status" value="1"/>
</dbReference>
<dbReference type="GO" id="GO:0046686">
    <property type="term" value="P:response to cadmium ion"/>
    <property type="evidence" value="ECO:0007669"/>
    <property type="project" value="UniProtKB-KW"/>
</dbReference>
<evidence type="ECO:0000259" key="8">
    <source>
        <dbReference type="Pfam" id="PF25954"/>
    </source>
</evidence>
<evidence type="ECO:0000313" key="10">
    <source>
        <dbReference type="EMBL" id="AGY58280.1"/>
    </source>
</evidence>
<evidence type="ECO:0000256" key="1">
    <source>
        <dbReference type="ARBA" id="ARBA00009477"/>
    </source>
</evidence>
<reference evidence="10 11" key="1">
    <citation type="journal article" date="2013" name="PLoS ONE">
        <title>Cultivation and Complete Genome Sequencing of Gloeobacter kilaueensis sp. nov., from a Lava Cave in Kilauea Caldera, Hawai'i.</title>
        <authorList>
            <person name="Saw J.H."/>
            <person name="Schatz M."/>
            <person name="Brown M.V."/>
            <person name="Kunkel D.D."/>
            <person name="Foster J.S."/>
            <person name="Shick H."/>
            <person name="Christensen S."/>
            <person name="Hou S."/>
            <person name="Wan X."/>
            <person name="Donachie S.P."/>
        </authorList>
    </citation>
    <scope>NUCLEOTIDE SEQUENCE [LARGE SCALE GENOMIC DNA]</scope>
    <source>
        <strain evidence="11">JS</strain>
    </source>
</reference>
<feature type="signal peptide" evidence="6">
    <location>
        <begin position="1"/>
        <end position="25"/>
    </location>
</feature>
<accession>U5QKS6</accession>
<feature type="domain" description="CzcB-like C-terminal circularly permuted SH3-like" evidence="9">
    <location>
        <begin position="347"/>
        <end position="407"/>
    </location>
</feature>
<dbReference type="Gene3D" id="2.40.30.170">
    <property type="match status" value="1"/>
</dbReference>
<keyword evidence="6" id="KW-0732">Signal</keyword>
<evidence type="ECO:0000256" key="3">
    <source>
        <dbReference type="ARBA" id="ARBA00022833"/>
    </source>
</evidence>
<keyword evidence="4" id="KW-0105">Cadmium resistance</keyword>
<evidence type="ECO:0000256" key="2">
    <source>
        <dbReference type="ARBA" id="ARBA00022448"/>
    </source>
</evidence>
<evidence type="ECO:0000256" key="5">
    <source>
        <dbReference type="ARBA" id="ARBA00058766"/>
    </source>
</evidence>
<evidence type="ECO:0000259" key="7">
    <source>
        <dbReference type="Pfam" id="PF25917"/>
    </source>
</evidence>
<comment type="function">
    <text evidence="5">CzcA and CzcB together would act in zinc efflux nearly as effectively as the complete czc efflux system (CzcABC). The CzcB protein is thought to funnel zinc cations to the CzcA transport protein.</text>
</comment>
<dbReference type="NCBIfam" id="TIGR01730">
    <property type="entry name" value="RND_mfp"/>
    <property type="match status" value="1"/>
</dbReference>
<dbReference type="GO" id="GO:0030313">
    <property type="term" value="C:cell envelope"/>
    <property type="evidence" value="ECO:0007669"/>
    <property type="project" value="TreeGrafter"/>
</dbReference>
<dbReference type="PANTHER" id="PTHR30097:SF4">
    <property type="entry name" value="SLR6042 PROTEIN"/>
    <property type="match status" value="1"/>
</dbReference>
<keyword evidence="11" id="KW-1185">Reference proteome</keyword>
<feature type="domain" description="Multidrug resistance protein MdtA-like barrel-sandwich hybrid" evidence="7">
    <location>
        <begin position="83"/>
        <end position="250"/>
    </location>
</feature>
<dbReference type="FunFam" id="2.40.30.170:FF:000010">
    <property type="entry name" value="Efflux RND transporter periplasmic adaptor subunit"/>
    <property type="match status" value="1"/>
</dbReference>
<dbReference type="InterPro" id="IPR006143">
    <property type="entry name" value="RND_pump_MFP"/>
</dbReference>
<dbReference type="GO" id="GO:0022857">
    <property type="term" value="F:transmembrane transporter activity"/>
    <property type="evidence" value="ECO:0007669"/>
    <property type="project" value="InterPro"/>
</dbReference>
<feature type="domain" description="CusB-like beta-barrel" evidence="8">
    <location>
        <begin position="264"/>
        <end position="339"/>
    </location>
</feature>
<dbReference type="Pfam" id="PF25975">
    <property type="entry name" value="CzcB_C"/>
    <property type="match status" value="1"/>
</dbReference>
<keyword evidence="2" id="KW-0813">Transport</keyword>
<dbReference type="GO" id="GO:0016020">
    <property type="term" value="C:membrane"/>
    <property type="evidence" value="ECO:0007669"/>
    <property type="project" value="InterPro"/>
</dbReference>
<dbReference type="EMBL" id="CP003587">
    <property type="protein sequence ID" value="AGY58280.1"/>
    <property type="molecule type" value="Genomic_DNA"/>
</dbReference>
<evidence type="ECO:0000259" key="9">
    <source>
        <dbReference type="Pfam" id="PF25975"/>
    </source>
</evidence>
<proteinExistence type="inferred from homology"/>
<dbReference type="GO" id="GO:0015679">
    <property type="term" value="P:plasma membrane copper ion transport"/>
    <property type="evidence" value="ECO:0007669"/>
    <property type="project" value="TreeGrafter"/>
</dbReference>